<dbReference type="EMBL" id="JBEHEF010000005">
    <property type="protein sequence ID" value="MEQ9937869.1"/>
    <property type="molecule type" value="Genomic_DNA"/>
</dbReference>
<evidence type="ECO:0000313" key="2">
    <source>
        <dbReference type="Proteomes" id="UP001463408"/>
    </source>
</evidence>
<reference evidence="1 2" key="1">
    <citation type="submission" date="2024-06" db="EMBL/GenBank/DDBJ databases">
        <title>Pangenomics to understand the prophage dynamics in the radiating lineages of P. brasiliense.</title>
        <authorList>
            <person name="Pardeshi L.A."/>
            <person name="Van Duivenbode I."/>
            <person name="Jonkheer E.M."/>
            <person name="Pel M.J.C."/>
            <person name="Kupczok A."/>
            <person name="De Ridder D."/>
            <person name="Smit S."/>
            <person name="Van Der Lee T.J."/>
        </authorList>
    </citation>
    <scope>NUCLEOTIDE SEQUENCE [LARGE SCALE GENOMIC DNA]</scope>
    <source>
        <strain evidence="1 2">PD 8607</strain>
    </source>
</reference>
<accession>A0ABV1P9N8</accession>
<evidence type="ECO:0000313" key="1">
    <source>
        <dbReference type="EMBL" id="MEQ9937869.1"/>
    </source>
</evidence>
<gene>
    <name evidence="1" type="ORF">ABRQ07_09655</name>
</gene>
<keyword evidence="2" id="KW-1185">Reference proteome</keyword>
<organism evidence="1 2">
    <name type="scientific">Pectobacterium polonicum</name>
    <dbReference type="NCBI Taxonomy" id="2485124"/>
    <lineage>
        <taxon>Bacteria</taxon>
        <taxon>Pseudomonadati</taxon>
        <taxon>Pseudomonadota</taxon>
        <taxon>Gammaproteobacteria</taxon>
        <taxon>Enterobacterales</taxon>
        <taxon>Pectobacteriaceae</taxon>
        <taxon>Pectobacterium</taxon>
    </lineage>
</organism>
<name>A0ABV1P9N8_9GAMM</name>
<dbReference type="Proteomes" id="UP001463408">
    <property type="component" value="Unassembled WGS sequence"/>
</dbReference>
<sequence length="234" mass="26758">MNNIKIITLFHANKNVPFMTCMVKDIEENKHGIKLILENGNKIYVKDYDFFFLSESANEHDKERMVNVFGRLISELSQVSEETIRSLMSETKAYNSQHPNTPVSVLDDYYYCGRVKANAPDESALMNALGLQDLREAIAEDNFLSEVEALGGIVLHSDMGYPVIEYKGTDIKIAIEPINLAHMRDLTNGYVVMFRDGEYEQEMKGDLHEALSLAVDRLKISVVMFERSLLCWYK</sequence>
<dbReference type="RefSeq" id="WP_349960619.1">
    <property type="nucleotide sequence ID" value="NZ_JBEHEF010000005.1"/>
</dbReference>
<proteinExistence type="predicted"/>
<protein>
    <submittedName>
        <fullName evidence="1">Uncharacterized protein</fullName>
    </submittedName>
</protein>
<comment type="caution">
    <text evidence="1">The sequence shown here is derived from an EMBL/GenBank/DDBJ whole genome shotgun (WGS) entry which is preliminary data.</text>
</comment>